<evidence type="ECO:0000256" key="12">
    <source>
        <dbReference type="ARBA" id="ARBA00022989"/>
    </source>
</evidence>
<dbReference type="Pfam" id="PF00512">
    <property type="entry name" value="HisKA"/>
    <property type="match status" value="1"/>
</dbReference>
<organism evidence="19 20">
    <name type="scientific">Palleronia pontilimi</name>
    <dbReference type="NCBI Taxonomy" id="1964209"/>
    <lineage>
        <taxon>Bacteria</taxon>
        <taxon>Pseudomonadati</taxon>
        <taxon>Pseudomonadota</taxon>
        <taxon>Alphaproteobacteria</taxon>
        <taxon>Rhodobacterales</taxon>
        <taxon>Roseobacteraceae</taxon>
        <taxon>Palleronia</taxon>
    </lineage>
</organism>
<evidence type="ECO:0000256" key="17">
    <source>
        <dbReference type="SAM" id="Phobius"/>
    </source>
</evidence>
<evidence type="ECO:0000256" key="15">
    <source>
        <dbReference type="ARBA" id="ARBA00059004"/>
    </source>
</evidence>
<keyword evidence="9" id="KW-0547">Nucleotide-binding</keyword>
<feature type="domain" description="Histidine kinase" evidence="18">
    <location>
        <begin position="362"/>
        <end position="573"/>
    </location>
</feature>
<dbReference type="CDD" id="cd00082">
    <property type="entry name" value="HisKA"/>
    <property type="match status" value="1"/>
</dbReference>
<evidence type="ECO:0000256" key="2">
    <source>
        <dbReference type="ARBA" id="ARBA00004429"/>
    </source>
</evidence>
<dbReference type="Gene3D" id="1.10.287.130">
    <property type="match status" value="1"/>
</dbReference>
<dbReference type="FunFam" id="1.10.287.130:FF:000049">
    <property type="entry name" value="C4-dicarboxylate transport sensor protein DctB"/>
    <property type="match status" value="1"/>
</dbReference>
<keyword evidence="12 17" id="KW-1133">Transmembrane helix</keyword>
<comment type="function">
    <text evidence="15">Member of the two-component regulatory system DctB/DctD involved in the transport of C4-dicarboxylates. DctB functions as a membrane-associated protein kinase that phosphorylates DctD in response to environmental signals.</text>
</comment>
<dbReference type="InterPro" id="IPR005467">
    <property type="entry name" value="His_kinase_dom"/>
</dbReference>
<evidence type="ECO:0000256" key="9">
    <source>
        <dbReference type="ARBA" id="ARBA00022741"/>
    </source>
</evidence>
<reference evidence="19" key="1">
    <citation type="submission" date="2020-12" db="EMBL/GenBank/DDBJ databases">
        <title>Bacterial taxonomy.</title>
        <authorList>
            <person name="Pan X."/>
        </authorList>
    </citation>
    <scope>NUCLEOTIDE SEQUENCE</scope>
    <source>
        <strain evidence="19">KCTC 52957</strain>
    </source>
</reference>
<dbReference type="InterPro" id="IPR003661">
    <property type="entry name" value="HisK_dim/P_dom"/>
</dbReference>
<dbReference type="SUPFAM" id="SSF47384">
    <property type="entry name" value="Homodimeric domain of signal transducing histidine kinase"/>
    <property type="match status" value="1"/>
</dbReference>
<dbReference type="InterPro" id="IPR036097">
    <property type="entry name" value="HisK_dim/P_sf"/>
</dbReference>
<keyword evidence="4" id="KW-1003">Cell membrane</keyword>
<accession>A0A934MBZ0</accession>
<sequence length="578" mass="61956">MARAFGIAGYLVAIGLLSGAVWWAAWLGALDRLEERGRADLGQASGRLLGLLQQYRESVVLVAEHPALRALAEGRADPEAVSDLLRRMEGKTGARGLRLVSPNGWVLAQSSDGLGRPPPELMARALTGALGRHHGVEPDTGRRRFGHATPIFGDPGQGILAVLIIDVNVDALEANWRGAAEPVFFTDPDGLIFIANRSELVLQTAARDAPLGETPVTRSARAGHDVWRIADNRYLPRRALHLSQDLRVLDMTAELLVDLAPTRRSALLQALAAAGLGLLIGAGLLLASDRRRALAERLTLEGAVNAKLERDVADRTRALRDANRVLRAQIAERLDAEAALTRAQAELVQASRLSALGQMSAGISHELNQPLMAIRSFAENGQTFLERGKPDKAAENLGRIAEMARRMGRIIKNLRAFARQDSVEIRDVDLSAVIDDVLDMVDARTRKDGVRIVTDLPDGPVMVRGGEVRLSQVILNLVTNGMDAMAGQGGRLTITLRDGDPVRISIADEGPGLDAPDRIFDPFYSTKEVGASEGMGLGLSISYGLIQSFGGRISGRNADTGGAIFEIDLVPASVRAAA</sequence>
<dbReference type="PIRSF" id="PIRSF036431">
    <property type="entry name" value="STHK_DctB"/>
    <property type="match status" value="1"/>
</dbReference>
<name>A0A934MBZ0_9RHOB</name>
<dbReference type="InterPro" id="IPR036890">
    <property type="entry name" value="HATPase_C_sf"/>
</dbReference>
<evidence type="ECO:0000256" key="6">
    <source>
        <dbReference type="ARBA" id="ARBA00022553"/>
    </source>
</evidence>
<evidence type="ECO:0000313" key="19">
    <source>
        <dbReference type="EMBL" id="MBJ3762213.1"/>
    </source>
</evidence>
<evidence type="ECO:0000256" key="5">
    <source>
        <dbReference type="ARBA" id="ARBA00022519"/>
    </source>
</evidence>
<dbReference type="GO" id="GO:0005886">
    <property type="term" value="C:plasma membrane"/>
    <property type="evidence" value="ECO:0007669"/>
    <property type="project" value="UniProtKB-SubCell"/>
</dbReference>
<dbReference type="InterPro" id="IPR004358">
    <property type="entry name" value="Sig_transdc_His_kin-like_C"/>
</dbReference>
<dbReference type="InterPro" id="IPR017055">
    <property type="entry name" value="Sig_transdc_His_kinase_DctB"/>
</dbReference>
<dbReference type="SMART" id="SM00387">
    <property type="entry name" value="HATPase_c"/>
    <property type="match status" value="1"/>
</dbReference>
<comment type="subcellular location">
    <subcellularLocation>
        <location evidence="2">Cell inner membrane</location>
        <topology evidence="2">Multi-pass membrane protein</topology>
    </subcellularLocation>
</comment>
<dbReference type="SMART" id="SM00388">
    <property type="entry name" value="HisKA"/>
    <property type="match status" value="1"/>
</dbReference>
<keyword evidence="8 17" id="KW-0812">Transmembrane</keyword>
<evidence type="ECO:0000259" key="18">
    <source>
        <dbReference type="PROSITE" id="PS50109"/>
    </source>
</evidence>
<keyword evidence="7" id="KW-0808">Transferase</keyword>
<evidence type="ECO:0000256" key="13">
    <source>
        <dbReference type="ARBA" id="ARBA00023012"/>
    </source>
</evidence>
<protein>
    <recommendedName>
        <fullName evidence="16">C4-dicarboxylate transport sensor protein DctB</fullName>
        <ecNumber evidence="3">2.7.13.3</ecNumber>
    </recommendedName>
</protein>
<dbReference type="PRINTS" id="PR00344">
    <property type="entry name" value="BCTRLSENSOR"/>
</dbReference>
<comment type="catalytic activity">
    <reaction evidence="1">
        <text>ATP + protein L-histidine = ADP + protein N-phospho-L-histidine.</text>
        <dbReference type="EC" id="2.7.13.3"/>
    </reaction>
</comment>
<dbReference type="AlphaFoldDB" id="A0A934MBZ0"/>
<evidence type="ECO:0000313" key="20">
    <source>
        <dbReference type="Proteomes" id="UP000642488"/>
    </source>
</evidence>
<keyword evidence="20" id="KW-1185">Reference proteome</keyword>
<evidence type="ECO:0000256" key="1">
    <source>
        <dbReference type="ARBA" id="ARBA00000085"/>
    </source>
</evidence>
<feature type="transmembrane region" description="Helical" evidence="17">
    <location>
        <begin position="7"/>
        <end position="26"/>
    </location>
</feature>
<proteinExistence type="predicted"/>
<dbReference type="SUPFAM" id="SSF55874">
    <property type="entry name" value="ATPase domain of HSP90 chaperone/DNA topoisomerase II/histidine kinase"/>
    <property type="match status" value="1"/>
</dbReference>
<evidence type="ECO:0000256" key="11">
    <source>
        <dbReference type="ARBA" id="ARBA00022840"/>
    </source>
</evidence>
<dbReference type="EMBL" id="JAEKPD010000005">
    <property type="protein sequence ID" value="MBJ3762213.1"/>
    <property type="molecule type" value="Genomic_DNA"/>
</dbReference>
<dbReference type="EC" id="2.7.13.3" evidence="3"/>
<dbReference type="InterPro" id="IPR003594">
    <property type="entry name" value="HATPase_dom"/>
</dbReference>
<dbReference type="GO" id="GO:0000155">
    <property type="term" value="F:phosphorelay sensor kinase activity"/>
    <property type="evidence" value="ECO:0007669"/>
    <property type="project" value="InterPro"/>
</dbReference>
<gene>
    <name evidence="19" type="ORF">ILP92_05580</name>
</gene>
<keyword evidence="11" id="KW-0067">ATP-binding</keyword>
<feature type="transmembrane region" description="Helical" evidence="17">
    <location>
        <begin position="266"/>
        <end position="287"/>
    </location>
</feature>
<dbReference type="Gene3D" id="3.30.565.10">
    <property type="entry name" value="Histidine kinase-like ATPase, C-terminal domain"/>
    <property type="match status" value="1"/>
</dbReference>
<dbReference type="Proteomes" id="UP000642488">
    <property type="component" value="Unassembled WGS sequence"/>
</dbReference>
<dbReference type="Gene3D" id="3.30.450.20">
    <property type="entry name" value="PAS domain"/>
    <property type="match status" value="1"/>
</dbReference>
<dbReference type="PANTHER" id="PTHR43065:SF46">
    <property type="entry name" value="C4-DICARBOXYLATE TRANSPORT SENSOR PROTEIN DCTB"/>
    <property type="match status" value="1"/>
</dbReference>
<dbReference type="GO" id="GO:0005524">
    <property type="term" value="F:ATP binding"/>
    <property type="evidence" value="ECO:0007669"/>
    <property type="project" value="UniProtKB-KW"/>
</dbReference>
<keyword evidence="5" id="KW-0997">Cell inner membrane</keyword>
<keyword evidence="13" id="KW-0902">Two-component regulatory system</keyword>
<dbReference type="RefSeq" id="WP_198915388.1">
    <property type="nucleotide sequence ID" value="NZ_JAEKPD010000005.1"/>
</dbReference>
<keyword evidence="14 17" id="KW-0472">Membrane</keyword>
<dbReference type="PROSITE" id="PS50109">
    <property type="entry name" value="HIS_KIN"/>
    <property type="match status" value="1"/>
</dbReference>
<evidence type="ECO:0000256" key="8">
    <source>
        <dbReference type="ARBA" id="ARBA00022692"/>
    </source>
</evidence>
<evidence type="ECO:0000256" key="14">
    <source>
        <dbReference type="ARBA" id="ARBA00023136"/>
    </source>
</evidence>
<evidence type="ECO:0000256" key="10">
    <source>
        <dbReference type="ARBA" id="ARBA00022777"/>
    </source>
</evidence>
<dbReference type="Pfam" id="PF02518">
    <property type="entry name" value="HATPase_c"/>
    <property type="match status" value="1"/>
</dbReference>
<evidence type="ECO:0000256" key="4">
    <source>
        <dbReference type="ARBA" id="ARBA00022475"/>
    </source>
</evidence>
<evidence type="ECO:0000256" key="3">
    <source>
        <dbReference type="ARBA" id="ARBA00012438"/>
    </source>
</evidence>
<comment type="caution">
    <text evidence="19">The sequence shown here is derived from an EMBL/GenBank/DDBJ whole genome shotgun (WGS) entry which is preliminary data.</text>
</comment>
<evidence type="ECO:0000256" key="7">
    <source>
        <dbReference type="ARBA" id="ARBA00022679"/>
    </source>
</evidence>
<keyword evidence="10 19" id="KW-0418">Kinase</keyword>
<dbReference type="PANTHER" id="PTHR43065">
    <property type="entry name" value="SENSOR HISTIDINE KINASE"/>
    <property type="match status" value="1"/>
</dbReference>
<keyword evidence="6" id="KW-0597">Phosphoprotein</keyword>
<evidence type="ECO:0000256" key="16">
    <source>
        <dbReference type="ARBA" id="ARBA00073143"/>
    </source>
</evidence>